<evidence type="ECO:0000313" key="3">
    <source>
        <dbReference type="Proteomes" id="UP001444661"/>
    </source>
</evidence>
<name>A0ABR1U7Y0_9PEZI</name>
<evidence type="ECO:0000313" key="2">
    <source>
        <dbReference type="EMBL" id="KAK8055004.1"/>
    </source>
</evidence>
<accession>A0ABR1U7Y0</accession>
<feature type="chain" id="PRO_5047246714" description="4Fe-4S ferredoxin-type domain-containing protein" evidence="1">
    <location>
        <begin position="19"/>
        <end position="67"/>
    </location>
</feature>
<reference evidence="2 3" key="1">
    <citation type="submission" date="2023-01" db="EMBL/GenBank/DDBJ databases">
        <title>Analysis of 21 Apiospora genomes using comparative genomics revels a genus with tremendous synthesis potential of carbohydrate active enzymes and secondary metabolites.</title>
        <authorList>
            <person name="Sorensen T."/>
        </authorList>
    </citation>
    <scope>NUCLEOTIDE SEQUENCE [LARGE SCALE GENOMIC DNA]</scope>
    <source>
        <strain evidence="2 3">CBS 33761</strain>
    </source>
</reference>
<protein>
    <recommendedName>
        <fullName evidence="4">4Fe-4S ferredoxin-type domain-containing protein</fullName>
    </recommendedName>
</protein>
<proteinExistence type="predicted"/>
<feature type="signal peptide" evidence="1">
    <location>
        <begin position="1"/>
        <end position="18"/>
    </location>
</feature>
<evidence type="ECO:0008006" key="4">
    <source>
        <dbReference type="Google" id="ProtNLM"/>
    </source>
</evidence>
<evidence type="ECO:0000256" key="1">
    <source>
        <dbReference type="SAM" id="SignalP"/>
    </source>
</evidence>
<organism evidence="2 3">
    <name type="scientific">Apiospora rasikravindrae</name>
    <dbReference type="NCBI Taxonomy" id="990691"/>
    <lineage>
        <taxon>Eukaryota</taxon>
        <taxon>Fungi</taxon>
        <taxon>Dikarya</taxon>
        <taxon>Ascomycota</taxon>
        <taxon>Pezizomycotina</taxon>
        <taxon>Sordariomycetes</taxon>
        <taxon>Xylariomycetidae</taxon>
        <taxon>Amphisphaeriales</taxon>
        <taxon>Apiosporaceae</taxon>
        <taxon>Apiospora</taxon>
    </lineage>
</organism>
<dbReference type="Proteomes" id="UP001444661">
    <property type="component" value="Unassembled WGS sequence"/>
</dbReference>
<comment type="caution">
    <text evidence="2">The sequence shown here is derived from an EMBL/GenBank/DDBJ whole genome shotgun (WGS) entry which is preliminary data.</text>
</comment>
<dbReference type="EMBL" id="JAQQWK010000001">
    <property type="protein sequence ID" value="KAK8055004.1"/>
    <property type="molecule type" value="Genomic_DNA"/>
</dbReference>
<keyword evidence="3" id="KW-1185">Reference proteome</keyword>
<sequence length="67" mass="7355">MRFSILTAIFATALGVAAQQTCEDCCNICSAQVGDGVHSNLELNNCWGNCQAYLCHQKCPTERYNPQ</sequence>
<keyword evidence="1" id="KW-0732">Signal</keyword>
<gene>
    <name evidence="2" type="ORF">PG993_000231</name>
</gene>